<evidence type="ECO:0000259" key="8">
    <source>
        <dbReference type="PROSITE" id="PS50893"/>
    </source>
</evidence>
<dbReference type="InterPro" id="IPR003593">
    <property type="entry name" value="AAA+_ATPase"/>
</dbReference>
<organism evidence="10 11">
    <name type="scientific">Parvimonas parva</name>
    <dbReference type="NCBI Taxonomy" id="2769485"/>
    <lineage>
        <taxon>Bacteria</taxon>
        <taxon>Bacillati</taxon>
        <taxon>Bacillota</taxon>
        <taxon>Tissierellia</taxon>
        <taxon>Tissierellales</taxon>
        <taxon>Peptoniphilaceae</taxon>
        <taxon>Parvimonas</taxon>
    </lineage>
</organism>
<keyword evidence="3" id="KW-0547">Nucleotide-binding</keyword>
<evidence type="ECO:0000256" key="3">
    <source>
        <dbReference type="ARBA" id="ARBA00022741"/>
    </source>
</evidence>
<reference evidence="10 11" key="1">
    <citation type="submission" date="2020-09" db="EMBL/GenBank/DDBJ databases">
        <title>Parvimonas S3374 sp. nov.</title>
        <authorList>
            <person name="Buhl M."/>
        </authorList>
    </citation>
    <scope>NUCLEOTIDE SEQUENCE [LARGE SCALE GENOMIC DNA]</scope>
    <source>
        <strain evidence="10 11">S3374</strain>
    </source>
</reference>
<dbReference type="InterPro" id="IPR017871">
    <property type="entry name" value="ABC_transporter-like_CS"/>
</dbReference>
<dbReference type="Pfam" id="PF00664">
    <property type="entry name" value="ABC_membrane"/>
    <property type="match status" value="1"/>
</dbReference>
<dbReference type="Gene3D" id="3.40.50.300">
    <property type="entry name" value="P-loop containing nucleotide triphosphate hydrolases"/>
    <property type="match status" value="1"/>
</dbReference>
<feature type="domain" description="ABC transmembrane type-1" evidence="9">
    <location>
        <begin position="15"/>
        <end position="296"/>
    </location>
</feature>
<dbReference type="PROSITE" id="PS50893">
    <property type="entry name" value="ABC_TRANSPORTER_2"/>
    <property type="match status" value="1"/>
</dbReference>
<keyword evidence="2 7" id="KW-0812">Transmembrane</keyword>
<dbReference type="SUPFAM" id="SSF90123">
    <property type="entry name" value="ABC transporter transmembrane region"/>
    <property type="match status" value="1"/>
</dbReference>
<keyword evidence="4 10" id="KW-0067">ATP-binding</keyword>
<evidence type="ECO:0000256" key="4">
    <source>
        <dbReference type="ARBA" id="ARBA00022840"/>
    </source>
</evidence>
<dbReference type="Pfam" id="PF00005">
    <property type="entry name" value="ABC_tran"/>
    <property type="match status" value="1"/>
</dbReference>
<evidence type="ECO:0000259" key="9">
    <source>
        <dbReference type="PROSITE" id="PS50929"/>
    </source>
</evidence>
<feature type="domain" description="ABC transporter" evidence="8">
    <location>
        <begin position="325"/>
        <end position="518"/>
    </location>
</feature>
<comment type="subcellular location">
    <subcellularLocation>
        <location evidence="1">Cell membrane</location>
        <topology evidence="1">Multi-pass membrane protein</topology>
    </subcellularLocation>
</comment>
<keyword evidence="6 7" id="KW-0472">Membrane</keyword>
<sequence>MIIKIIKKRSLSLSLILLVNIVLGMLSIYPMIIMQKAIDTLIVQKNLNVFIKLATTYILIYIITYILKILTYNKAKYWEINFIRELRNIIITSILNAKSSSIEKIGENTLSQKFIEDLIVIENNMINLLLDFTFSISNFIIGILILLQNDIFITIIIFPITFISTLLIKYSYKYSNKVIELEKEAKFETNKFFYDSIIGSRDIIIFCKEKIFLKKFANLQNKSNQISKKAINIQNISQLITNLSFNVIIGLLVLIGGFRVVNASLTIGGLVAILMYNSMITDPIFNFVNHQKDLLNIKNSLARIDYNLNLIKKREEKIFSPLKNIKFYKVTLNFGDIKILDNFNFVINKGDIIRIEGKTGSGKSSIAKLLTDLYSVSSGEILINGNKKEKISISSVFQSNYLFDAKIEDNIRFLENVDDEKFYKVIEIARVNEIIQKHENENIGDRANKLSGGERTRILIARALLKDSDLYIFDEISTGLDEKLFNEIVDDIINYLKDKTIIFIDHKSIDNKYFNKSISL</sequence>
<comment type="caution">
    <text evidence="10">The sequence shown here is derived from an EMBL/GenBank/DDBJ whole genome shotgun (WGS) entry which is preliminary data.</text>
</comment>
<dbReference type="PROSITE" id="PS50929">
    <property type="entry name" value="ABC_TM1F"/>
    <property type="match status" value="1"/>
</dbReference>
<dbReference type="Proteomes" id="UP000823123">
    <property type="component" value="Unassembled WGS sequence"/>
</dbReference>
<keyword evidence="5 7" id="KW-1133">Transmembrane helix</keyword>
<evidence type="ECO:0000256" key="7">
    <source>
        <dbReference type="SAM" id="Phobius"/>
    </source>
</evidence>
<feature type="transmembrane region" description="Helical" evidence="7">
    <location>
        <begin position="12"/>
        <end position="29"/>
    </location>
</feature>
<proteinExistence type="predicted"/>
<dbReference type="RefSeq" id="WP_201274994.1">
    <property type="nucleotide sequence ID" value="NZ_JACVDA010000002.1"/>
</dbReference>
<evidence type="ECO:0000313" key="11">
    <source>
        <dbReference type="Proteomes" id="UP000823123"/>
    </source>
</evidence>
<evidence type="ECO:0000313" key="10">
    <source>
        <dbReference type="EMBL" id="MBK1467906.1"/>
    </source>
</evidence>
<feature type="transmembrane region" description="Helical" evidence="7">
    <location>
        <begin position="49"/>
        <end position="67"/>
    </location>
</feature>
<evidence type="ECO:0000256" key="2">
    <source>
        <dbReference type="ARBA" id="ARBA00022692"/>
    </source>
</evidence>
<gene>
    <name evidence="10" type="ORF">IBJ83_01050</name>
</gene>
<feature type="transmembrane region" description="Helical" evidence="7">
    <location>
        <begin position="267"/>
        <end position="288"/>
    </location>
</feature>
<protein>
    <submittedName>
        <fullName evidence="10">ABC transporter ATP-binding protein</fullName>
    </submittedName>
</protein>
<feature type="transmembrane region" description="Helical" evidence="7">
    <location>
        <begin position="128"/>
        <end position="145"/>
    </location>
</feature>
<dbReference type="GO" id="GO:0005524">
    <property type="term" value="F:ATP binding"/>
    <property type="evidence" value="ECO:0007669"/>
    <property type="project" value="UniProtKB-KW"/>
</dbReference>
<dbReference type="SMART" id="SM00382">
    <property type="entry name" value="AAA"/>
    <property type="match status" value="1"/>
</dbReference>
<dbReference type="SUPFAM" id="SSF52540">
    <property type="entry name" value="P-loop containing nucleoside triphosphate hydrolases"/>
    <property type="match status" value="1"/>
</dbReference>
<dbReference type="PANTHER" id="PTHR24221:SF654">
    <property type="entry name" value="ATP-BINDING CASSETTE SUB-FAMILY B MEMBER 6"/>
    <property type="match status" value="1"/>
</dbReference>
<dbReference type="InterPro" id="IPR003439">
    <property type="entry name" value="ABC_transporter-like_ATP-bd"/>
</dbReference>
<evidence type="ECO:0000256" key="5">
    <source>
        <dbReference type="ARBA" id="ARBA00022989"/>
    </source>
</evidence>
<evidence type="ECO:0000256" key="1">
    <source>
        <dbReference type="ARBA" id="ARBA00004651"/>
    </source>
</evidence>
<dbReference type="InterPro" id="IPR027417">
    <property type="entry name" value="P-loop_NTPase"/>
</dbReference>
<keyword evidence="11" id="KW-1185">Reference proteome</keyword>
<dbReference type="InterPro" id="IPR036640">
    <property type="entry name" value="ABC1_TM_sf"/>
</dbReference>
<feature type="transmembrane region" description="Helical" evidence="7">
    <location>
        <begin position="151"/>
        <end position="168"/>
    </location>
</feature>
<evidence type="ECO:0000256" key="6">
    <source>
        <dbReference type="ARBA" id="ARBA00023136"/>
    </source>
</evidence>
<accession>A0ABS1C728</accession>
<dbReference type="PANTHER" id="PTHR24221">
    <property type="entry name" value="ATP-BINDING CASSETTE SUB-FAMILY B"/>
    <property type="match status" value="1"/>
</dbReference>
<dbReference type="InterPro" id="IPR011527">
    <property type="entry name" value="ABC1_TM_dom"/>
</dbReference>
<dbReference type="InterPro" id="IPR039421">
    <property type="entry name" value="Type_1_exporter"/>
</dbReference>
<dbReference type="EMBL" id="JACVDA010000002">
    <property type="protein sequence ID" value="MBK1467906.1"/>
    <property type="molecule type" value="Genomic_DNA"/>
</dbReference>
<name>A0ABS1C728_9FIRM</name>
<feature type="transmembrane region" description="Helical" evidence="7">
    <location>
        <begin position="239"/>
        <end position="261"/>
    </location>
</feature>
<dbReference type="PROSITE" id="PS00211">
    <property type="entry name" value="ABC_TRANSPORTER_1"/>
    <property type="match status" value="1"/>
</dbReference>
<dbReference type="Gene3D" id="1.20.1560.10">
    <property type="entry name" value="ABC transporter type 1, transmembrane domain"/>
    <property type="match status" value="1"/>
</dbReference>